<evidence type="ECO:0000256" key="1">
    <source>
        <dbReference type="SAM" id="MobiDB-lite"/>
    </source>
</evidence>
<name>A0A1H4VJG2_9BRAD</name>
<sequence>MCVIHRRRHELAVVPAKAGTHSHQCSSLSDAVATAFFDYSTLWLWVPACAGTTLWAWRAQCDRAIQYAAAPRFTHGRLWNTGSPHAHARVMTPSMLFDRLNREPSSASSWRKPGPITPNGNCCATPGPQPSSTTQPCGYGSRLAPGRRHFATDSATNSPSSLRKQGPITTSGYCLNTSERRLSFTTLAAAYGSLLSQGRRRL</sequence>
<reference evidence="2 3" key="1">
    <citation type="submission" date="2016-10" db="EMBL/GenBank/DDBJ databases">
        <authorList>
            <person name="de Groot N.N."/>
        </authorList>
    </citation>
    <scope>NUCLEOTIDE SEQUENCE [LARGE SCALE GENOMIC DNA]</scope>
    <source>
        <strain evidence="2 3">MT12</strain>
    </source>
</reference>
<evidence type="ECO:0000313" key="2">
    <source>
        <dbReference type="EMBL" id="SEC81252.1"/>
    </source>
</evidence>
<dbReference type="Proteomes" id="UP000198992">
    <property type="component" value="Unassembled WGS sequence"/>
</dbReference>
<dbReference type="EMBL" id="FNTH01000001">
    <property type="protein sequence ID" value="SEC81252.1"/>
    <property type="molecule type" value="Genomic_DNA"/>
</dbReference>
<protein>
    <submittedName>
        <fullName evidence="2">Uncharacterized protein</fullName>
    </submittedName>
</protein>
<proteinExistence type="predicted"/>
<gene>
    <name evidence="2" type="ORF">SAMN05444164_2817</name>
</gene>
<evidence type="ECO:0000313" key="3">
    <source>
        <dbReference type="Proteomes" id="UP000198992"/>
    </source>
</evidence>
<accession>A0A1H4VJG2</accession>
<feature type="region of interest" description="Disordered" evidence="1">
    <location>
        <begin position="149"/>
        <end position="169"/>
    </location>
</feature>
<feature type="compositionally biased region" description="Polar residues" evidence="1">
    <location>
        <begin position="153"/>
        <end position="169"/>
    </location>
</feature>
<dbReference type="AlphaFoldDB" id="A0A1H4VJG2"/>
<organism evidence="2 3">
    <name type="scientific">Bradyrhizobium erythrophlei</name>
    <dbReference type="NCBI Taxonomy" id="1437360"/>
    <lineage>
        <taxon>Bacteria</taxon>
        <taxon>Pseudomonadati</taxon>
        <taxon>Pseudomonadota</taxon>
        <taxon>Alphaproteobacteria</taxon>
        <taxon>Hyphomicrobiales</taxon>
        <taxon>Nitrobacteraceae</taxon>
        <taxon>Bradyrhizobium</taxon>
    </lineage>
</organism>